<keyword evidence="2" id="KW-0325">Glycoprotein</keyword>
<dbReference type="PANTHER" id="PTHR10340">
    <property type="entry name" value="SPHINGOMYELIN PHOSPHODIESTERASE"/>
    <property type="match status" value="1"/>
</dbReference>
<dbReference type="PANTHER" id="PTHR10340:SF55">
    <property type="entry name" value="ENDOPOLYPHOSPHATASE"/>
    <property type="match status" value="1"/>
</dbReference>
<feature type="signal peptide" evidence="3">
    <location>
        <begin position="1"/>
        <end position="18"/>
    </location>
</feature>
<proteinExistence type="predicted"/>
<organism evidence="5 6">
    <name type="scientific">Phycomyces blakesleeanus</name>
    <dbReference type="NCBI Taxonomy" id="4837"/>
    <lineage>
        <taxon>Eukaryota</taxon>
        <taxon>Fungi</taxon>
        <taxon>Fungi incertae sedis</taxon>
        <taxon>Mucoromycota</taxon>
        <taxon>Mucoromycotina</taxon>
        <taxon>Mucoromycetes</taxon>
        <taxon>Mucorales</taxon>
        <taxon>Phycomycetaceae</taxon>
        <taxon>Phycomyces</taxon>
    </lineage>
</organism>
<evidence type="ECO:0000259" key="4">
    <source>
        <dbReference type="Pfam" id="PF00149"/>
    </source>
</evidence>
<protein>
    <submittedName>
        <fullName evidence="5">Metallo-dependent phosphatase-like protein</fullName>
    </submittedName>
</protein>
<accession>A0ABR3BFU1</accession>
<sequence length="424" mass="47651">MKLAYIFTSIAAFLTVEAIPFGLYSYSPSIYKIKPRTEPSKAVNGNFLHVTDIHLDSYYLPGSDPATLCHRNGTDSTNNVAGIFGTPGSQCDSPATLIVDSFGFMKKELQNVDFILYTGDTARHDRDPDLLRTIEDIPTIGNNDVFKKDNVGPDNTIFQQLQVIWSGLNLNLTNDFLTGGYFVQDIIPEKLQAISVNTIFFFEPNLEIEECKVEGSPGYLHISWIQRVLRDARKSERSIYIVGHVPPKDNTGNILYKSTCYDMYINLLGSYSDVIVGQFYGHTNSDALSVIVEDDNSDFSLISATNDKSQLRSTEMVKRKVVGVLFNAPSIIPVYNPAIRVFSYTIKSANHRTGTILDWIQYYADISSKANEPIKYVVEYVASELFGVSSFDVSTTSRVFTKLAKKKNIMEDYIRYMFVSSQKQ</sequence>
<comment type="caution">
    <text evidence="5">The sequence shown here is derived from an EMBL/GenBank/DDBJ whole genome shotgun (WGS) entry which is preliminary data.</text>
</comment>
<evidence type="ECO:0000256" key="1">
    <source>
        <dbReference type="ARBA" id="ARBA00022801"/>
    </source>
</evidence>
<keyword evidence="3" id="KW-0732">Signal</keyword>
<dbReference type="EMBL" id="JBCLYO010000001">
    <property type="protein sequence ID" value="KAL0097740.1"/>
    <property type="molecule type" value="Genomic_DNA"/>
</dbReference>
<feature type="domain" description="Calcineurin-like phosphoesterase" evidence="4">
    <location>
        <begin position="46"/>
        <end position="283"/>
    </location>
</feature>
<dbReference type="Proteomes" id="UP001448207">
    <property type="component" value="Unassembled WGS sequence"/>
</dbReference>
<keyword evidence="6" id="KW-1185">Reference proteome</keyword>
<gene>
    <name evidence="5" type="ORF">J3Q64DRAFT_1071185</name>
</gene>
<evidence type="ECO:0000256" key="3">
    <source>
        <dbReference type="SAM" id="SignalP"/>
    </source>
</evidence>
<name>A0ABR3BFU1_PHYBL</name>
<feature type="chain" id="PRO_5045280399" evidence="3">
    <location>
        <begin position="19"/>
        <end position="424"/>
    </location>
</feature>
<evidence type="ECO:0000313" key="5">
    <source>
        <dbReference type="EMBL" id="KAL0097740.1"/>
    </source>
</evidence>
<dbReference type="SUPFAM" id="SSF56300">
    <property type="entry name" value="Metallo-dependent phosphatases"/>
    <property type="match status" value="1"/>
</dbReference>
<dbReference type="InterPro" id="IPR029052">
    <property type="entry name" value="Metallo-depent_PP-like"/>
</dbReference>
<dbReference type="InterPro" id="IPR004843">
    <property type="entry name" value="Calcineurin-like_PHP"/>
</dbReference>
<keyword evidence="1" id="KW-0378">Hydrolase</keyword>
<reference evidence="5 6" key="1">
    <citation type="submission" date="2024-04" db="EMBL/GenBank/DDBJ databases">
        <title>Symmetric and asymmetric DNA N6-adenine methylation regulates different biological responses in Mucorales.</title>
        <authorList>
            <consortium name="Lawrence Berkeley National Laboratory"/>
            <person name="Lax C."/>
            <person name="Mondo S.J."/>
            <person name="Osorio-Concepcion M."/>
            <person name="Muszewska A."/>
            <person name="Corrochano-Luque M."/>
            <person name="Gutierrez G."/>
            <person name="Riley R."/>
            <person name="Lipzen A."/>
            <person name="Guo J."/>
            <person name="Hundley H."/>
            <person name="Amirebrahimi M."/>
            <person name="Ng V."/>
            <person name="Lorenzo-Gutierrez D."/>
            <person name="Binder U."/>
            <person name="Yang J."/>
            <person name="Song Y."/>
            <person name="Canovas D."/>
            <person name="Navarro E."/>
            <person name="Freitag M."/>
            <person name="Gabaldon T."/>
            <person name="Grigoriev I.V."/>
            <person name="Corrochano L.M."/>
            <person name="Nicolas F.E."/>
            <person name="Garre V."/>
        </authorList>
    </citation>
    <scope>NUCLEOTIDE SEQUENCE [LARGE SCALE GENOMIC DNA]</scope>
    <source>
        <strain evidence="5 6">L51</strain>
    </source>
</reference>
<dbReference type="Pfam" id="PF00149">
    <property type="entry name" value="Metallophos"/>
    <property type="match status" value="1"/>
</dbReference>
<evidence type="ECO:0000256" key="2">
    <source>
        <dbReference type="ARBA" id="ARBA00023180"/>
    </source>
</evidence>
<evidence type="ECO:0000313" key="6">
    <source>
        <dbReference type="Proteomes" id="UP001448207"/>
    </source>
</evidence>